<sequence length="528" mass="58952">MDVQRNNSGQVTTVGLTCLQIPSDDHAAPDRTHSSQNLKELAKKYAFDTRDILVAETGQKRYPRHPQHIHWEAFAYGKTEVVPLEDLTETVVLALESFKNEARPNLVLVGYFMSPVMREISGRLSKVTEYFSSWVDLQEIVCEVVGDKSISPGTADILPGLGFGDDHAVPGILPVSHAPLVPKVIPKVPNAPENVNAPEDADAPEVISNPKRFKAPRNPERFMAPKVTTVGHTTLWRCFKPGPREKYPFIAQVRLSDGPLRSYPGGHYNASRWLKVFYGMITLDSVSALATSHENGVGWICFPTLQGLDTFIQQANGMKDPQGGIWTVTEDEDCQRWSSGPESIAQLREKDIQGKKQHKRTKAQLEAAAAEKKKFDWKDQIDAFEGLFIGVEEKNDDDDKDRMELDDEGEDRMQADAIEMTRSKRGDRKSDSTDSTGSTEASTSNEGDTQGWSAGRRYSTHTGVPISEKDFAELVEGSPTKRPRALHPHLTTPHQASEEALEFMSLEKVKEVCMKKIKEDVKEEKARR</sequence>
<dbReference type="EMBL" id="MU865973">
    <property type="protein sequence ID" value="KAK4444744.1"/>
    <property type="molecule type" value="Genomic_DNA"/>
</dbReference>
<evidence type="ECO:0000256" key="1">
    <source>
        <dbReference type="SAM" id="MobiDB-lite"/>
    </source>
</evidence>
<keyword evidence="3" id="KW-1185">Reference proteome</keyword>
<feature type="compositionally biased region" description="Acidic residues" evidence="1">
    <location>
        <begin position="395"/>
        <end position="410"/>
    </location>
</feature>
<evidence type="ECO:0000313" key="2">
    <source>
        <dbReference type="EMBL" id="KAK4444744.1"/>
    </source>
</evidence>
<comment type="caution">
    <text evidence="2">The sequence shown here is derived from an EMBL/GenBank/DDBJ whole genome shotgun (WGS) entry which is preliminary data.</text>
</comment>
<feature type="compositionally biased region" description="Polar residues" evidence="1">
    <location>
        <begin position="433"/>
        <end position="452"/>
    </location>
</feature>
<protein>
    <submittedName>
        <fullName evidence="2">Uncharacterized protein</fullName>
    </submittedName>
</protein>
<accession>A0AAV9G9E2</accession>
<reference evidence="2" key="2">
    <citation type="submission" date="2023-05" db="EMBL/GenBank/DDBJ databases">
        <authorList>
            <consortium name="Lawrence Berkeley National Laboratory"/>
            <person name="Steindorff A."/>
            <person name="Hensen N."/>
            <person name="Bonometti L."/>
            <person name="Westerberg I."/>
            <person name="Brannstrom I.O."/>
            <person name="Guillou S."/>
            <person name="Cros-Aarteil S."/>
            <person name="Calhoun S."/>
            <person name="Haridas S."/>
            <person name="Kuo A."/>
            <person name="Mondo S."/>
            <person name="Pangilinan J."/>
            <person name="Riley R."/>
            <person name="Labutti K."/>
            <person name="Andreopoulos B."/>
            <person name="Lipzen A."/>
            <person name="Chen C."/>
            <person name="Yanf M."/>
            <person name="Daum C."/>
            <person name="Ng V."/>
            <person name="Clum A."/>
            <person name="Ohm R."/>
            <person name="Martin F."/>
            <person name="Silar P."/>
            <person name="Natvig D."/>
            <person name="Lalanne C."/>
            <person name="Gautier V."/>
            <person name="Ament-Velasquez S.L."/>
            <person name="Kruys A."/>
            <person name="Hutchinson M.I."/>
            <person name="Powell A.J."/>
            <person name="Barry K."/>
            <person name="Miller A.N."/>
            <person name="Grigoriev I.V."/>
            <person name="Debuchy R."/>
            <person name="Gladieux P."/>
            <person name="Thoren M.H."/>
            <person name="Johannesson H."/>
        </authorList>
    </citation>
    <scope>NUCLEOTIDE SEQUENCE</scope>
    <source>
        <strain evidence="2">PSN243</strain>
    </source>
</reference>
<organism evidence="2 3">
    <name type="scientific">Podospora aff. communis PSN243</name>
    <dbReference type="NCBI Taxonomy" id="3040156"/>
    <lineage>
        <taxon>Eukaryota</taxon>
        <taxon>Fungi</taxon>
        <taxon>Dikarya</taxon>
        <taxon>Ascomycota</taxon>
        <taxon>Pezizomycotina</taxon>
        <taxon>Sordariomycetes</taxon>
        <taxon>Sordariomycetidae</taxon>
        <taxon>Sordariales</taxon>
        <taxon>Podosporaceae</taxon>
        <taxon>Podospora</taxon>
    </lineage>
</organism>
<feature type="compositionally biased region" description="Basic and acidic residues" evidence="1">
    <location>
        <begin position="411"/>
        <end position="432"/>
    </location>
</feature>
<gene>
    <name evidence="2" type="ORF">QBC34DRAFT_442260</name>
</gene>
<name>A0AAV9G9E2_9PEZI</name>
<dbReference type="Proteomes" id="UP001321760">
    <property type="component" value="Unassembled WGS sequence"/>
</dbReference>
<reference evidence="2" key="1">
    <citation type="journal article" date="2023" name="Mol. Phylogenet. Evol.">
        <title>Genome-scale phylogeny and comparative genomics of the fungal order Sordariales.</title>
        <authorList>
            <person name="Hensen N."/>
            <person name="Bonometti L."/>
            <person name="Westerberg I."/>
            <person name="Brannstrom I.O."/>
            <person name="Guillou S."/>
            <person name="Cros-Aarteil S."/>
            <person name="Calhoun S."/>
            <person name="Haridas S."/>
            <person name="Kuo A."/>
            <person name="Mondo S."/>
            <person name="Pangilinan J."/>
            <person name="Riley R."/>
            <person name="LaButti K."/>
            <person name="Andreopoulos B."/>
            <person name="Lipzen A."/>
            <person name="Chen C."/>
            <person name="Yan M."/>
            <person name="Daum C."/>
            <person name="Ng V."/>
            <person name="Clum A."/>
            <person name="Steindorff A."/>
            <person name="Ohm R.A."/>
            <person name="Martin F."/>
            <person name="Silar P."/>
            <person name="Natvig D.O."/>
            <person name="Lalanne C."/>
            <person name="Gautier V."/>
            <person name="Ament-Velasquez S.L."/>
            <person name="Kruys A."/>
            <person name="Hutchinson M.I."/>
            <person name="Powell A.J."/>
            <person name="Barry K."/>
            <person name="Miller A.N."/>
            <person name="Grigoriev I.V."/>
            <person name="Debuchy R."/>
            <person name="Gladieux P."/>
            <person name="Hiltunen Thoren M."/>
            <person name="Johannesson H."/>
        </authorList>
    </citation>
    <scope>NUCLEOTIDE SEQUENCE</scope>
    <source>
        <strain evidence="2">PSN243</strain>
    </source>
</reference>
<evidence type="ECO:0000313" key="3">
    <source>
        <dbReference type="Proteomes" id="UP001321760"/>
    </source>
</evidence>
<feature type="region of interest" description="Disordered" evidence="1">
    <location>
        <begin position="395"/>
        <end position="498"/>
    </location>
</feature>
<proteinExistence type="predicted"/>
<dbReference type="AlphaFoldDB" id="A0AAV9G9E2"/>